<protein>
    <recommendedName>
        <fullName evidence="3">pyridoxal 5'-phosphate synthase (glutamine hydrolyzing)</fullName>
        <ecNumber evidence="3">4.3.3.6</ecNumber>
    </recommendedName>
</protein>
<comment type="pathway">
    <text evidence="1">Cofactor biosynthesis; pyridoxal 5'-phosphate biosynthesis.</text>
</comment>
<dbReference type="PANTHER" id="PTHR31829:SF0">
    <property type="entry name" value="PYRIDOXAL 5'-PHOSPHATE SYNTHASE SUBUNIT SNZ1-RELATED"/>
    <property type="match status" value="1"/>
</dbReference>
<dbReference type="EMBL" id="JBFTWV010000039">
    <property type="protein sequence ID" value="KAL2795002.1"/>
    <property type="molecule type" value="Genomic_DNA"/>
</dbReference>
<dbReference type="PROSITE" id="PS51129">
    <property type="entry name" value="PDXS_SNZ_2"/>
    <property type="match status" value="1"/>
</dbReference>
<evidence type="ECO:0000313" key="11">
    <source>
        <dbReference type="Proteomes" id="UP001610563"/>
    </source>
</evidence>
<evidence type="ECO:0000256" key="4">
    <source>
        <dbReference type="ARBA" id="ARBA00022898"/>
    </source>
</evidence>
<comment type="caution">
    <text evidence="10">The sequence shown here is derived from an EMBL/GenBank/DDBJ whole genome shotgun (WGS) entry which is preliminary data.</text>
</comment>
<proteinExistence type="inferred from homology"/>
<sequence>MASQNPATNGAAANDFTVKAGLAQMLKGGVIMDVVNAEQARIAEEAGAAAVMALERVPADIRAQGGVARMSDPSMIKEIMEAVTIPVMAKARIGHFVECQILEAVGVDYIDESEVLTPADNLYHVTKHNFKAPFVCGCRNLGEALRRISEGAAMIRTKGEAGTGDVVEAVKHMRTVNAEIARARAILQSSPDPEPELRAYARELEAPYELLREAAEKGRLPVVNFAAGGVATPADAALMMQLGCDGVFVGSGIFKSGDAKKRAKAIVQAVTHFKDPKILAEVSQGLGEAMVGINVSQMQETDKLAKRGW</sequence>
<name>A0ABR4G7K0_9EURO</name>
<feature type="domain" description="PdxS/SNZ N-terminal" evidence="9">
    <location>
        <begin position="16"/>
        <end position="227"/>
    </location>
</feature>
<dbReference type="InterPro" id="IPR033755">
    <property type="entry name" value="PdxS/SNZ_N"/>
</dbReference>
<dbReference type="PROSITE" id="PS01235">
    <property type="entry name" value="PDXS_SNZ_1"/>
    <property type="match status" value="1"/>
</dbReference>
<dbReference type="EC" id="4.3.3.6" evidence="3"/>
<keyword evidence="4" id="KW-0663">Pyridoxal phosphate</keyword>
<evidence type="ECO:0000259" key="9">
    <source>
        <dbReference type="Pfam" id="PF01680"/>
    </source>
</evidence>
<evidence type="ECO:0000256" key="8">
    <source>
        <dbReference type="PROSITE-ProRule" id="PRU00481"/>
    </source>
</evidence>
<dbReference type="HAMAP" id="MF_01824">
    <property type="entry name" value="PdxS"/>
    <property type="match status" value="1"/>
</dbReference>
<dbReference type="InterPro" id="IPR013785">
    <property type="entry name" value="Aldolase_TIM"/>
</dbReference>
<evidence type="ECO:0000313" key="10">
    <source>
        <dbReference type="EMBL" id="KAL2795002.1"/>
    </source>
</evidence>
<dbReference type="Pfam" id="PF01680">
    <property type="entry name" value="SOR_SNZ"/>
    <property type="match status" value="1"/>
</dbReference>
<evidence type="ECO:0000256" key="1">
    <source>
        <dbReference type="ARBA" id="ARBA00004737"/>
    </source>
</evidence>
<dbReference type="SUPFAM" id="SSF51366">
    <property type="entry name" value="Ribulose-phoshate binding barrel"/>
    <property type="match status" value="1"/>
</dbReference>
<keyword evidence="5" id="KW-0456">Lyase</keyword>
<evidence type="ECO:0000256" key="7">
    <source>
        <dbReference type="ARBA" id="ARBA00047992"/>
    </source>
</evidence>
<evidence type="ECO:0000256" key="2">
    <source>
        <dbReference type="ARBA" id="ARBA00007281"/>
    </source>
</evidence>
<reference evidence="10 11" key="1">
    <citation type="submission" date="2024-07" db="EMBL/GenBank/DDBJ databases">
        <title>Section-level genome sequencing and comparative genomics of Aspergillus sections Usti and Cavernicolus.</title>
        <authorList>
            <consortium name="Lawrence Berkeley National Laboratory"/>
            <person name="Nybo J.L."/>
            <person name="Vesth T.C."/>
            <person name="Theobald S."/>
            <person name="Frisvad J.C."/>
            <person name="Larsen T.O."/>
            <person name="Kjaerboelling I."/>
            <person name="Rothschild-Mancinelli K."/>
            <person name="Lyhne E.K."/>
            <person name="Kogle M.E."/>
            <person name="Barry K."/>
            <person name="Clum A."/>
            <person name="Na H."/>
            <person name="Ledsgaard L."/>
            <person name="Lin J."/>
            <person name="Lipzen A."/>
            <person name="Kuo A."/>
            <person name="Riley R."/>
            <person name="Mondo S."/>
            <person name="Labutti K."/>
            <person name="Haridas S."/>
            <person name="Pangalinan J."/>
            <person name="Salamov A.A."/>
            <person name="Simmons B.A."/>
            <person name="Magnuson J.K."/>
            <person name="Chen J."/>
            <person name="Drula E."/>
            <person name="Henrissat B."/>
            <person name="Wiebenga A."/>
            <person name="Lubbers R.J."/>
            <person name="Gomes A.C."/>
            <person name="Makela M.R."/>
            <person name="Stajich J."/>
            <person name="Grigoriev I.V."/>
            <person name="Mortensen U.H."/>
            <person name="De Vries R.P."/>
            <person name="Baker S.E."/>
            <person name="Andersen M.R."/>
        </authorList>
    </citation>
    <scope>NUCLEOTIDE SEQUENCE [LARGE SCALE GENOMIC DNA]</scope>
    <source>
        <strain evidence="10 11">CBS 209.92</strain>
    </source>
</reference>
<dbReference type="PANTHER" id="PTHR31829">
    <property type="entry name" value="PYRIDOXAL 5'-PHOSPHATE SYNTHASE SUBUNIT SNZ1-RELATED"/>
    <property type="match status" value="1"/>
</dbReference>
<keyword evidence="11" id="KW-1185">Reference proteome</keyword>
<dbReference type="Proteomes" id="UP001610563">
    <property type="component" value="Unassembled WGS sequence"/>
</dbReference>
<dbReference type="InterPro" id="IPR001852">
    <property type="entry name" value="PdxS/SNZ"/>
</dbReference>
<evidence type="ECO:0000256" key="5">
    <source>
        <dbReference type="ARBA" id="ARBA00023239"/>
    </source>
</evidence>
<dbReference type="Gene3D" id="3.20.20.70">
    <property type="entry name" value="Aldolase class I"/>
    <property type="match status" value="1"/>
</dbReference>
<dbReference type="NCBIfam" id="NF003215">
    <property type="entry name" value="PRK04180.1"/>
    <property type="match status" value="1"/>
</dbReference>
<gene>
    <name evidence="10" type="ORF">BJX66DRAFT_179309</name>
</gene>
<dbReference type="InterPro" id="IPR011060">
    <property type="entry name" value="RibuloseP-bd_barrel"/>
</dbReference>
<organism evidence="10 11">
    <name type="scientific">Aspergillus keveii</name>
    <dbReference type="NCBI Taxonomy" id="714993"/>
    <lineage>
        <taxon>Eukaryota</taxon>
        <taxon>Fungi</taxon>
        <taxon>Dikarya</taxon>
        <taxon>Ascomycota</taxon>
        <taxon>Pezizomycotina</taxon>
        <taxon>Eurotiomycetes</taxon>
        <taxon>Eurotiomycetidae</taxon>
        <taxon>Eurotiales</taxon>
        <taxon>Aspergillaceae</taxon>
        <taxon>Aspergillus</taxon>
        <taxon>Aspergillus subgen. Nidulantes</taxon>
    </lineage>
</organism>
<evidence type="ECO:0000256" key="3">
    <source>
        <dbReference type="ARBA" id="ARBA00012084"/>
    </source>
</evidence>
<accession>A0ABR4G7K0</accession>
<dbReference type="PIRSF" id="PIRSF029271">
    <property type="entry name" value="Pdx1"/>
    <property type="match status" value="1"/>
</dbReference>
<dbReference type="NCBIfam" id="TIGR00343">
    <property type="entry name" value="pyridoxal 5'-phosphate synthase lyase subunit PdxS"/>
    <property type="match status" value="1"/>
</dbReference>
<comment type="similarity">
    <text evidence="2 8">Belongs to the PdxS/SNZ family.</text>
</comment>
<evidence type="ECO:0000256" key="6">
    <source>
        <dbReference type="ARBA" id="ARBA00023270"/>
    </source>
</evidence>
<comment type="catalytic activity">
    <reaction evidence="7">
        <text>aldehydo-D-ribose 5-phosphate + D-glyceraldehyde 3-phosphate + L-glutamine = pyridoxal 5'-phosphate + L-glutamate + phosphate + 3 H2O + H(+)</text>
        <dbReference type="Rhea" id="RHEA:31507"/>
        <dbReference type="ChEBI" id="CHEBI:15377"/>
        <dbReference type="ChEBI" id="CHEBI:15378"/>
        <dbReference type="ChEBI" id="CHEBI:29985"/>
        <dbReference type="ChEBI" id="CHEBI:43474"/>
        <dbReference type="ChEBI" id="CHEBI:58273"/>
        <dbReference type="ChEBI" id="CHEBI:58359"/>
        <dbReference type="ChEBI" id="CHEBI:59776"/>
        <dbReference type="ChEBI" id="CHEBI:597326"/>
        <dbReference type="EC" id="4.3.3.6"/>
    </reaction>
</comment>
<dbReference type="CDD" id="cd04727">
    <property type="entry name" value="pdxS"/>
    <property type="match status" value="1"/>
</dbReference>
<keyword evidence="6" id="KW-0704">Schiff base</keyword>